<sequence length="181" mass="21194">MVITYKKLIIINTFFFFFTSCASISKKEPVEYKPVQYAKNDYRVLKKENRYTGTFMIRQKSNGFFIPDEKISVDMDIVISSLKVPYLRVSYYGNQQLAIPDGQTLSFFLDNEEIKLSSKRESNRLKKGNEAVEVLSYLVTRGQMKKVSNGHKVKCSLHSYTFPVPKDMKDNWSSFIDEYWQ</sequence>
<evidence type="ECO:0000313" key="1">
    <source>
        <dbReference type="EMBL" id="SVC11737.1"/>
    </source>
</evidence>
<protein>
    <submittedName>
        <fullName evidence="1">Uncharacterized protein</fullName>
    </submittedName>
</protein>
<dbReference type="EMBL" id="UINC01074494">
    <property type="protein sequence ID" value="SVC11737.1"/>
    <property type="molecule type" value="Genomic_DNA"/>
</dbReference>
<accession>A0A382JKW0</accession>
<organism evidence="1">
    <name type="scientific">marine metagenome</name>
    <dbReference type="NCBI Taxonomy" id="408172"/>
    <lineage>
        <taxon>unclassified sequences</taxon>
        <taxon>metagenomes</taxon>
        <taxon>ecological metagenomes</taxon>
    </lineage>
</organism>
<reference evidence="1" key="1">
    <citation type="submission" date="2018-05" db="EMBL/GenBank/DDBJ databases">
        <authorList>
            <person name="Lanie J.A."/>
            <person name="Ng W.-L."/>
            <person name="Kazmierczak K.M."/>
            <person name="Andrzejewski T.M."/>
            <person name="Davidsen T.M."/>
            <person name="Wayne K.J."/>
            <person name="Tettelin H."/>
            <person name="Glass J.I."/>
            <person name="Rusch D."/>
            <person name="Podicherti R."/>
            <person name="Tsui H.-C.T."/>
            <person name="Winkler M.E."/>
        </authorList>
    </citation>
    <scope>NUCLEOTIDE SEQUENCE</scope>
</reference>
<gene>
    <name evidence="1" type="ORF">METZ01_LOCUS264591</name>
</gene>
<proteinExistence type="predicted"/>
<dbReference type="PROSITE" id="PS51257">
    <property type="entry name" value="PROKAR_LIPOPROTEIN"/>
    <property type="match status" value="1"/>
</dbReference>
<name>A0A382JKW0_9ZZZZ</name>
<dbReference type="AlphaFoldDB" id="A0A382JKW0"/>